<dbReference type="EMBL" id="VEVO01000006">
    <property type="protein sequence ID" value="KAF0040918.1"/>
    <property type="molecule type" value="Genomic_DNA"/>
</dbReference>
<comment type="caution">
    <text evidence="1">The sequence shown here is derived from an EMBL/GenBank/DDBJ whole genome shotgun (WGS) entry which is preliminary data.</text>
</comment>
<sequence length="150" mass="16866">MKLWNNANCSVTLQRGGGASSGLISSGLSGGSWEKKKKKKRKVVNTVKERCRPFGGWMKIQHDSGGNDAQTRHRQSTTCVFVGEVFPLQLHRNINFCKLQSSLSRHQDAARRLLSSVRRVQRGMRSRQDHPGTHMDVFLLFVAVVAEHEP</sequence>
<reference evidence="1 2" key="1">
    <citation type="submission" date="2019-06" db="EMBL/GenBank/DDBJ databases">
        <title>Draft genomes of female and male turbot (Scophthalmus maximus).</title>
        <authorList>
            <person name="Xu H."/>
            <person name="Xu X.-W."/>
            <person name="Shao C."/>
            <person name="Chen S."/>
        </authorList>
    </citation>
    <scope>NUCLEOTIDE SEQUENCE [LARGE SCALE GENOMIC DNA]</scope>
    <source>
        <strain evidence="1">Ysfricsl-2016a</strain>
        <tissue evidence="1">Blood</tissue>
    </source>
</reference>
<dbReference type="Proteomes" id="UP000438429">
    <property type="component" value="Unassembled WGS sequence"/>
</dbReference>
<dbReference type="AlphaFoldDB" id="A0A6A4T967"/>
<gene>
    <name evidence="1" type="ORF">F2P81_006816</name>
</gene>
<accession>A0A6A4T967</accession>
<name>A0A6A4T967_SCOMX</name>
<protein>
    <submittedName>
        <fullName evidence="1">Uncharacterized protein</fullName>
    </submittedName>
</protein>
<organism evidence="1 2">
    <name type="scientific">Scophthalmus maximus</name>
    <name type="common">Turbot</name>
    <name type="synonym">Psetta maxima</name>
    <dbReference type="NCBI Taxonomy" id="52904"/>
    <lineage>
        <taxon>Eukaryota</taxon>
        <taxon>Metazoa</taxon>
        <taxon>Chordata</taxon>
        <taxon>Craniata</taxon>
        <taxon>Vertebrata</taxon>
        <taxon>Euteleostomi</taxon>
        <taxon>Actinopterygii</taxon>
        <taxon>Neopterygii</taxon>
        <taxon>Teleostei</taxon>
        <taxon>Neoteleostei</taxon>
        <taxon>Acanthomorphata</taxon>
        <taxon>Carangaria</taxon>
        <taxon>Pleuronectiformes</taxon>
        <taxon>Pleuronectoidei</taxon>
        <taxon>Scophthalmidae</taxon>
        <taxon>Scophthalmus</taxon>
    </lineage>
</organism>
<evidence type="ECO:0000313" key="2">
    <source>
        <dbReference type="Proteomes" id="UP000438429"/>
    </source>
</evidence>
<evidence type="ECO:0000313" key="1">
    <source>
        <dbReference type="EMBL" id="KAF0040918.1"/>
    </source>
</evidence>
<proteinExistence type="predicted"/>